<evidence type="ECO:0000313" key="2">
    <source>
        <dbReference type="Proteomes" id="UP000183894"/>
    </source>
</evidence>
<dbReference type="EMBL" id="FOAD01000023">
    <property type="protein sequence ID" value="SEM08039.1"/>
    <property type="molecule type" value="Genomic_DNA"/>
</dbReference>
<gene>
    <name evidence="1" type="ORF">SAMN04488691_1235</name>
</gene>
<dbReference type="InterPro" id="IPR043504">
    <property type="entry name" value="Peptidase_S1_PA_chymotrypsin"/>
</dbReference>
<accession>A0A1H7VGM0</accession>
<dbReference type="PROSITE" id="PS51318">
    <property type="entry name" value="TAT"/>
    <property type="match status" value="1"/>
</dbReference>
<sequence>MGRRRFMKTLAGLGVGTAALPYVSQEAAAEIQERDEIVRVSAMVNTDSVLGEKSDIGVAPSSIPRSRVDPGPSRMEANVEDRLNGRKAVLKPIPYQKWKIVESTRDAREKIQDSIPESWTEGCEYITIRVATQLESSVSSRSDPGSRYIAPTYPVYKKETKEGDVEEITPNVSYDEFQEWFPRTTEGTAGKGTPLEATVEGIPVRPEKEEIELQVSYDYSYRPVPAGCVFGTGADNSATLGVRADDYNNNQDVILTAAHTFKDIIGWSREVHQPVWINDNDQYKIGETDASRRVNKNNFDAVVVQNLSENTTRRFAADDGPNTYREDNPVRGILTNSEIDDQAGNQNFELTKQGVKTGRTSGFISSWDGSILAYRAYSKRGDSGCPVFHEYGSDYTYSLIAGIHKGKARDAQATSIENIEDRFNVNVGV</sequence>
<dbReference type="InterPro" id="IPR006311">
    <property type="entry name" value="TAT_signal"/>
</dbReference>
<reference evidence="1 2" key="1">
    <citation type="submission" date="2016-10" db="EMBL/GenBank/DDBJ databases">
        <authorList>
            <person name="de Groot N.N."/>
        </authorList>
    </citation>
    <scope>NUCLEOTIDE SEQUENCE [LARGE SCALE GENOMIC DNA]</scope>
    <source>
        <strain evidence="1 2">CDM_5</strain>
    </source>
</reference>
<dbReference type="Gene3D" id="2.40.10.10">
    <property type="entry name" value="Trypsin-like serine proteases"/>
    <property type="match status" value="2"/>
</dbReference>
<evidence type="ECO:0000313" key="1">
    <source>
        <dbReference type="EMBL" id="SEM08039.1"/>
    </source>
</evidence>
<protein>
    <submittedName>
        <fullName evidence="1">Uncharacterized protein</fullName>
    </submittedName>
</protein>
<organism evidence="1 2">
    <name type="scientific">Haloferax larsenii</name>
    <dbReference type="NCBI Taxonomy" id="302484"/>
    <lineage>
        <taxon>Archaea</taxon>
        <taxon>Methanobacteriati</taxon>
        <taxon>Methanobacteriota</taxon>
        <taxon>Stenosarchaea group</taxon>
        <taxon>Halobacteria</taxon>
        <taxon>Halobacteriales</taxon>
        <taxon>Haloferacaceae</taxon>
        <taxon>Haloferax</taxon>
    </lineage>
</organism>
<dbReference type="InterPro" id="IPR009003">
    <property type="entry name" value="Peptidase_S1_PA"/>
</dbReference>
<proteinExistence type="predicted"/>
<name>A0A1H7VGM0_HALLR</name>
<dbReference type="SUPFAM" id="SSF50494">
    <property type="entry name" value="Trypsin-like serine proteases"/>
    <property type="match status" value="1"/>
</dbReference>
<dbReference type="AlphaFoldDB" id="A0A1H7VGM0"/>
<dbReference type="Proteomes" id="UP000183894">
    <property type="component" value="Unassembled WGS sequence"/>
</dbReference>